<name>A0A2S1SKN1_9FLAO</name>
<dbReference type="PANTHER" id="PTHR11575">
    <property type="entry name" value="5'-NUCLEOTIDASE-RELATED"/>
    <property type="match status" value="1"/>
</dbReference>
<proteinExistence type="predicted"/>
<dbReference type="GO" id="GO:0016787">
    <property type="term" value="F:hydrolase activity"/>
    <property type="evidence" value="ECO:0007669"/>
    <property type="project" value="InterPro"/>
</dbReference>
<dbReference type="AlphaFoldDB" id="A0A2S1SKN1"/>
<feature type="signal peptide" evidence="1">
    <location>
        <begin position="1"/>
        <end position="24"/>
    </location>
</feature>
<dbReference type="OrthoDB" id="4762412at2"/>
<dbReference type="InterPro" id="IPR006179">
    <property type="entry name" value="5_nucleotidase/apyrase"/>
</dbReference>
<dbReference type="KEGG" id="fpal:HYN49_14245"/>
<dbReference type="PANTHER" id="PTHR11575:SF24">
    <property type="entry name" value="5'-NUCLEOTIDASE"/>
    <property type="match status" value="1"/>
</dbReference>
<keyword evidence="4" id="KW-1185">Reference proteome</keyword>
<evidence type="ECO:0000259" key="2">
    <source>
        <dbReference type="Pfam" id="PF02872"/>
    </source>
</evidence>
<dbReference type="EMBL" id="CP029187">
    <property type="protein sequence ID" value="AWI26970.1"/>
    <property type="molecule type" value="Genomic_DNA"/>
</dbReference>
<dbReference type="PRINTS" id="PR01607">
    <property type="entry name" value="APYRASEFAMLY"/>
</dbReference>
<evidence type="ECO:0000256" key="1">
    <source>
        <dbReference type="SAM" id="SignalP"/>
    </source>
</evidence>
<accession>A0A2S1SKN1</accession>
<dbReference type="Gene3D" id="3.90.780.10">
    <property type="entry name" value="5'-Nucleotidase, C-terminal domain"/>
    <property type="match status" value="1"/>
</dbReference>
<dbReference type="GO" id="GO:0009166">
    <property type="term" value="P:nucleotide catabolic process"/>
    <property type="evidence" value="ECO:0007669"/>
    <property type="project" value="InterPro"/>
</dbReference>
<dbReference type="InterPro" id="IPR036907">
    <property type="entry name" value="5'-Nucleotdase_C_sf"/>
</dbReference>
<dbReference type="Proteomes" id="UP000244937">
    <property type="component" value="Chromosome"/>
</dbReference>
<dbReference type="Pfam" id="PF02872">
    <property type="entry name" value="5_nucleotid_C"/>
    <property type="match status" value="1"/>
</dbReference>
<evidence type="ECO:0000313" key="3">
    <source>
        <dbReference type="EMBL" id="AWI26970.1"/>
    </source>
</evidence>
<reference evidence="3 4" key="1">
    <citation type="submission" date="2018-05" db="EMBL/GenBank/DDBJ databases">
        <title>Genome sequencing of Flavobacterium sp. HYN0049.</title>
        <authorList>
            <person name="Yi H."/>
            <person name="Baek C."/>
        </authorList>
    </citation>
    <scope>NUCLEOTIDE SEQUENCE [LARGE SCALE GENOMIC DNA]</scope>
    <source>
        <strain evidence="3 4">HYN0049</strain>
    </source>
</reference>
<sequence length="260" mass="29480">MVNLKNYNVTLRHFVLFLTFLCLAGCSQQKQYVTRIEGKQIGITAAQPETNSIESFIKPYREHIDEDLSAVLAYSPETLEKSKGEWQTNIGNFMADVTLKKARPVFEQREKKQVDICLLNHGGIRAMIPKGNVTARTAYEVMPFENSLIIIALKGEQLQEIAAYIIKEKKPHPLSGLTFTIAKDGSARKILVNGKPLVTDNIYYVATSDYLSNGGDNMAFFKKAVASYDMDYKLRNILIDYFKETDTLEVNHDKRISIEQ</sequence>
<evidence type="ECO:0000313" key="4">
    <source>
        <dbReference type="Proteomes" id="UP000244937"/>
    </source>
</evidence>
<dbReference type="InterPro" id="IPR008334">
    <property type="entry name" value="5'-Nucleotdase_C"/>
</dbReference>
<gene>
    <name evidence="3" type="ORF">HYN49_14245</name>
</gene>
<feature type="chain" id="PRO_5015523364" description="5'-Nucleotidase C-terminal domain-containing protein" evidence="1">
    <location>
        <begin position="25"/>
        <end position="260"/>
    </location>
</feature>
<feature type="domain" description="5'-Nucleotidase C-terminal" evidence="2">
    <location>
        <begin position="85"/>
        <end position="222"/>
    </location>
</feature>
<organism evidence="3 4">
    <name type="scientific">Flavobacterium pallidum</name>
    <dbReference type="NCBI Taxonomy" id="2172098"/>
    <lineage>
        <taxon>Bacteria</taxon>
        <taxon>Pseudomonadati</taxon>
        <taxon>Bacteroidota</taxon>
        <taxon>Flavobacteriia</taxon>
        <taxon>Flavobacteriales</taxon>
        <taxon>Flavobacteriaceae</taxon>
        <taxon>Flavobacterium</taxon>
    </lineage>
</organism>
<keyword evidence="1" id="KW-0732">Signal</keyword>
<protein>
    <recommendedName>
        <fullName evidence="2">5'-Nucleotidase C-terminal domain-containing protein</fullName>
    </recommendedName>
</protein>
<dbReference type="SUPFAM" id="SSF55816">
    <property type="entry name" value="5'-nucleotidase (syn. UDP-sugar hydrolase), C-terminal domain"/>
    <property type="match status" value="1"/>
</dbReference>